<feature type="domain" description="Reverse transcriptase Ty1/copia-type" evidence="1">
    <location>
        <begin position="132"/>
        <end position="184"/>
    </location>
</feature>
<dbReference type="Proteomes" id="UP000077202">
    <property type="component" value="Unassembled WGS sequence"/>
</dbReference>
<organism evidence="2 3">
    <name type="scientific">Marchantia polymorpha subsp. ruderalis</name>
    <dbReference type="NCBI Taxonomy" id="1480154"/>
    <lineage>
        <taxon>Eukaryota</taxon>
        <taxon>Viridiplantae</taxon>
        <taxon>Streptophyta</taxon>
        <taxon>Embryophyta</taxon>
        <taxon>Marchantiophyta</taxon>
        <taxon>Marchantiopsida</taxon>
        <taxon>Marchantiidae</taxon>
        <taxon>Marchantiales</taxon>
        <taxon>Marchantiaceae</taxon>
        <taxon>Marchantia</taxon>
    </lineage>
</organism>
<proteinExistence type="predicted"/>
<sequence length="184" mass="20710">MPSGMEHDDEGAPRRYCTVTDCVTTSKLRELDLDELLLAASKKPNTFEEANSDPAWRAAMEELTAIVDNDTWSLMDLPTGHRLVGLKWMLKLKKDASGAVICHKAGLVAKGYVQRANIDFEEVFALVAMLDLAPRAWNMKLDRTWVELGFCKCTDEHGMYTRGKRQKRMLLGVYIDDLIVTSAD</sequence>
<keyword evidence="3" id="KW-1185">Reference proteome</keyword>
<dbReference type="Pfam" id="PF07727">
    <property type="entry name" value="RVT_2"/>
    <property type="match status" value="2"/>
</dbReference>
<name>A0A176VV69_MARPO</name>
<dbReference type="InterPro" id="IPR013103">
    <property type="entry name" value="RVT_2"/>
</dbReference>
<protein>
    <recommendedName>
        <fullName evidence="1">Reverse transcriptase Ty1/copia-type domain-containing protein</fullName>
    </recommendedName>
</protein>
<dbReference type="AlphaFoldDB" id="A0A176VV69"/>
<dbReference type="EMBL" id="LVLJ01002688">
    <property type="protein sequence ID" value="OAE24025.1"/>
    <property type="molecule type" value="Genomic_DNA"/>
</dbReference>
<comment type="caution">
    <text evidence="2">The sequence shown here is derived from an EMBL/GenBank/DDBJ whole genome shotgun (WGS) entry which is preliminary data.</text>
</comment>
<evidence type="ECO:0000313" key="3">
    <source>
        <dbReference type="Proteomes" id="UP000077202"/>
    </source>
</evidence>
<evidence type="ECO:0000313" key="2">
    <source>
        <dbReference type="EMBL" id="OAE24025.1"/>
    </source>
</evidence>
<gene>
    <name evidence="2" type="ORF">AXG93_4079s1140</name>
</gene>
<reference evidence="2" key="1">
    <citation type="submission" date="2016-03" db="EMBL/GenBank/DDBJ databases">
        <title>Mechanisms controlling the formation of the plant cell surface in tip-growing cells are functionally conserved among land plants.</title>
        <authorList>
            <person name="Honkanen S."/>
            <person name="Jones V.A."/>
            <person name="Morieri G."/>
            <person name="Champion C."/>
            <person name="Hetherington A.J."/>
            <person name="Kelly S."/>
            <person name="Saint-Marcoux D."/>
            <person name="Proust H."/>
            <person name="Prescott H."/>
            <person name="Dolan L."/>
        </authorList>
    </citation>
    <scope>NUCLEOTIDE SEQUENCE [LARGE SCALE GENOMIC DNA]</scope>
    <source>
        <tissue evidence="2">Whole gametophyte</tissue>
    </source>
</reference>
<evidence type="ECO:0000259" key="1">
    <source>
        <dbReference type="Pfam" id="PF07727"/>
    </source>
</evidence>
<accession>A0A176VV69</accession>
<feature type="domain" description="Reverse transcriptase Ty1/copia-type" evidence="1">
    <location>
        <begin position="69"/>
        <end position="131"/>
    </location>
</feature>